<evidence type="ECO:0000256" key="2">
    <source>
        <dbReference type="PROSITE-ProRule" id="PRU00169"/>
    </source>
</evidence>
<dbReference type="InterPro" id="IPR050956">
    <property type="entry name" value="2C_system_His_kinase"/>
</dbReference>
<feature type="region of interest" description="Disordered" evidence="3">
    <location>
        <begin position="273"/>
        <end position="292"/>
    </location>
</feature>
<dbReference type="SUPFAM" id="SSF52172">
    <property type="entry name" value="CheY-like"/>
    <property type="match status" value="1"/>
</dbReference>
<dbReference type="Gene3D" id="3.40.50.2300">
    <property type="match status" value="1"/>
</dbReference>
<dbReference type="SMART" id="SM00387">
    <property type="entry name" value="HATPase_c"/>
    <property type="match status" value="1"/>
</dbReference>
<dbReference type="InterPro" id="IPR003661">
    <property type="entry name" value="HisK_dim/P_dom"/>
</dbReference>
<evidence type="ECO:0000313" key="6">
    <source>
        <dbReference type="EMBL" id="KAE8395082.1"/>
    </source>
</evidence>
<reference evidence="6" key="1">
    <citation type="submission" date="2019-04" db="EMBL/GenBank/DDBJ databases">
        <title>Friends and foes A comparative genomics studyof 23 Aspergillus species from section Flavi.</title>
        <authorList>
            <consortium name="DOE Joint Genome Institute"/>
            <person name="Kjaerbolling I."/>
            <person name="Vesth T."/>
            <person name="Frisvad J.C."/>
            <person name="Nybo J.L."/>
            <person name="Theobald S."/>
            <person name="Kildgaard S."/>
            <person name="Isbrandt T."/>
            <person name="Kuo A."/>
            <person name="Sato A."/>
            <person name="Lyhne E.K."/>
            <person name="Kogle M.E."/>
            <person name="Wiebenga A."/>
            <person name="Kun R.S."/>
            <person name="Lubbers R.J."/>
            <person name="Makela M.R."/>
            <person name="Barry K."/>
            <person name="Chovatia M."/>
            <person name="Clum A."/>
            <person name="Daum C."/>
            <person name="Haridas S."/>
            <person name="He G."/>
            <person name="LaButti K."/>
            <person name="Lipzen A."/>
            <person name="Mondo S."/>
            <person name="Riley R."/>
            <person name="Salamov A."/>
            <person name="Simmons B.A."/>
            <person name="Magnuson J.K."/>
            <person name="Henrissat B."/>
            <person name="Mortensen U.H."/>
            <person name="Larsen T.O."/>
            <person name="Devries R.P."/>
            <person name="Grigoriev I.V."/>
            <person name="Machida M."/>
            <person name="Baker S.E."/>
            <person name="Andersen M.R."/>
        </authorList>
    </citation>
    <scope>NUCLEOTIDE SEQUENCE [LARGE SCALE GENOMIC DNA]</scope>
    <source>
        <strain evidence="6">IBT 14317</strain>
    </source>
</reference>
<dbReference type="PROSITE" id="PS50109">
    <property type="entry name" value="HIS_KIN"/>
    <property type="match status" value="1"/>
</dbReference>
<proteinExistence type="predicted"/>
<feature type="compositionally biased region" description="Low complexity" evidence="3">
    <location>
        <begin position="405"/>
        <end position="414"/>
    </location>
</feature>
<evidence type="ECO:0000256" key="3">
    <source>
        <dbReference type="SAM" id="MobiDB-lite"/>
    </source>
</evidence>
<protein>
    <recommendedName>
        <fullName evidence="7">Sensor histidine kinase/response regulator</fullName>
    </recommendedName>
</protein>
<dbReference type="PANTHER" id="PTHR43719">
    <property type="entry name" value="TWO-COMPONENT HISTIDINE KINASE"/>
    <property type="match status" value="1"/>
</dbReference>
<dbReference type="InterPro" id="IPR004358">
    <property type="entry name" value="Sig_transdc_His_kin-like_C"/>
</dbReference>
<feature type="region of interest" description="Disordered" evidence="3">
    <location>
        <begin position="493"/>
        <end position="516"/>
    </location>
</feature>
<dbReference type="CDD" id="cd00082">
    <property type="entry name" value="HisKA"/>
    <property type="match status" value="1"/>
</dbReference>
<sequence length="1201" mass="129917">MLAGYWLHVNPSDGIAGLISAPSPSPVTSRAVNGLGSVKDCPLVSSSSLTHGMHSTLSRLYRPELPNAAESARDQSTPSPLDFRNPFSTKNIAVDTTLVGLAQLGAYRLGCHQAFVALIENDETCVIAEATIPGTGDEHRMKSCSSLGLKTLGFHGDGSHLVDGFRESLDDTCRIVLDICSDGTLSSHPFVIRFPHTRFYAEAPLRSSSGSLIGTYCVTGTVPRSLFTKSDAAILKEVAGCVANHLENVWTIHHSRKSGRLLDALMSIAKGQPGLESEQVTHSSKGVSDIISPRSSELPDIDSISLSTETMCDGFPLSATPKPRDRAHLPSFFKPSDVPIMAPPSPEQHQQHVRRYSDESSNLVTVSESAVSPSGTSSLFSQASDLLQECMELEGVLFLDASRSNSRSFSTDSAGDWDEPNKDTETSAPPPSPGLSSQGLWSEKRCDILGHALSKESLENDNRPIQLSLTEGLLHDMFAAFPHGEVFYPQDATRSNSMQSTSTRGHSRQGSDSGRSARHAITVRLGHDFPQSKSLIFVPLWNWDKSRWLAATIAWTSEKQRSLGLDDLCYLRAFGDCIVAKFSEIGWCATEKSKSDLLSSVSHELRSPLHGMLASAELLQTTHLEPTQRDMLTMIETCGLTLLDTMNYLLDFTKINNLTVVHKEEGIEGPEFDNLVTDFDLSRLIEDVSETLYTGHRSLINASKIAGRYLPIGAGVGGRSVGTDVQQSDNPDDLSVVIRIEEQKSWSIHSASGGWRRIVMNLLGNSFKFTRSGLIEISLTKEVEGAGDQKTVSAHLSIKDTGCGISPEFLKHKLYKPFSQENVLTEGVGLGLSIVQQLVTSLGGYIEVQSQVGVGTEVDVHIPINLAAHALPLSIQLPRREDAPGSRIMTRVCLVGLNPFVDLKAASRGVITTEAKRKMSIRGALSNVLLGQPGWTVCFADTLDKGSGDIGVVEESSLKKIASVGPVDTPFSTLIVLGEHGISLPGNFAIKNADIIYLSQPIGPRKLTDALQRYIDSHREDSPSSESPVSGPFSGFPGRGRSLSEAFAAAKGSESPPMVRDSVTELSPFPTPQALNQKNIHVLIVDDNDVNLKILATFMRKIGCSYETASNGLAALEKYKACGGRFDYVLMDISMPIMDGIVSSSKIREHEEQNSLPRSAIMAVTGVASSSMQQQAFAAGIDDYLVKPLSLHDLKRIMNIT</sequence>
<evidence type="ECO:0008006" key="7">
    <source>
        <dbReference type="Google" id="ProtNLM"/>
    </source>
</evidence>
<feature type="domain" description="Histidine kinase" evidence="4">
    <location>
        <begin position="600"/>
        <end position="866"/>
    </location>
</feature>
<dbReference type="AlphaFoldDB" id="A0A5N7CLH3"/>
<feature type="compositionally biased region" description="Polar residues" evidence="3">
    <location>
        <begin position="359"/>
        <end position="378"/>
    </location>
</feature>
<dbReference type="CDD" id="cd17546">
    <property type="entry name" value="REC_hyHK_CKI1_RcsC-like"/>
    <property type="match status" value="1"/>
</dbReference>
<accession>A0A5N7CLH3</accession>
<dbReference type="InterPro" id="IPR036890">
    <property type="entry name" value="HATPase_C_sf"/>
</dbReference>
<dbReference type="PROSITE" id="PS50110">
    <property type="entry name" value="RESPONSE_REGULATORY"/>
    <property type="match status" value="1"/>
</dbReference>
<dbReference type="PANTHER" id="PTHR43719:SF11">
    <property type="entry name" value="HISTIDINE KINASE_RESPONSE REGULATOR, PUTATIVE-RELATED"/>
    <property type="match status" value="1"/>
</dbReference>
<feature type="compositionally biased region" description="Polar residues" evidence="3">
    <location>
        <begin position="493"/>
        <end position="514"/>
    </location>
</feature>
<dbReference type="Gene3D" id="3.30.565.10">
    <property type="entry name" value="Histidine kinase-like ATPase, C-terminal domain"/>
    <property type="match status" value="1"/>
</dbReference>
<dbReference type="SUPFAM" id="SSF55874">
    <property type="entry name" value="ATPase domain of HSP90 chaperone/DNA topoisomerase II/histidine kinase"/>
    <property type="match status" value="1"/>
</dbReference>
<feature type="domain" description="Response regulatory" evidence="5">
    <location>
        <begin position="1081"/>
        <end position="1201"/>
    </location>
</feature>
<dbReference type="EMBL" id="ML735220">
    <property type="protein sequence ID" value="KAE8395082.1"/>
    <property type="molecule type" value="Genomic_DNA"/>
</dbReference>
<name>A0A5N7CLH3_PETAA</name>
<evidence type="ECO:0000256" key="1">
    <source>
        <dbReference type="ARBA" id="ARBA00022553"/>
    </source>
</evidence>
<dbReference type="SMART" id="SM00448">
    <property type="entry name" value="REC"/>
    <property type="match status" value="1"/>
</dbReference>
<dbReference type="SMART" id="SM00388">
    <property type="entry name" value="HisKA"/>
    <property type="match status" value="1"/>
</dbReference>
<dbReference type="FunFam" id="3.30.565.10:FF:000201">
    <property type="entry name" value="Sensor histidine kinase/response regulator, putative (AFU_orthologue AFUA_4G01020)"/>
    <property type="match status" value="1"/>
</dbReference>
<dbReference type="SUPFAM" id="SSF47384">
    <property type="entry name" value="Homodimeric domain of signal transducing histidine kinase"/>
    <property type="match status" value="1"/>
</dbReference>
<dbReference type="PRINTS" id="PR00344">
    <property type="entry name" value="BCTRLSENSOR"/>
</dbReference>
<organism evidence="6">
    <name type="scientific">Petromyces alliaceus</name>
    <name type="common">Aspergillus alliaceus</name>
    <dbReference type="NCBI Taxonomy" id="209559"/>
    <lineage>
        <taxon>Eukaryota</taxon>
        <taxon>Fungi</taxon>
        <taxon>Dikarya</taxon>
        <taxon>Ascomycota</taxon>
        <taxon>Pezizomycotina</taxon>
        <taxon>Eurotiomycetes</taxon>
        <taxon>Eurotiomycetidae</taxon>
        <taxon>Eurotiales</taxon>
        <taxon>Aspergillaceae</taxon>
        <taxon>Aspergillus</taxon>
        <taxon>Aspergillus subgen. Circumdati</taxon>
    </lineage>
</organism>
<evidence type="ECO:0000259" key="5">
    <source>
        <dbReference type="PROSITE" id="PS50110"/>
    </source>
</evidence>
<dbReference type="OrthoDB" id="303614at2759"/>
<dbReference type="GO" id="GO:0000155">
    <property type="term" value="F:phosphorelay sensor kinase activity"/>
    <property type="evidence" value="ECO:0007669"/>
    <property type="project" value="InterPro"/>
</dbReference>
<evidence type="ECO:0000259" key="4">
    <source>
        <dbReference type="PROSITE" id="PS50109"/>
    </source>
</evidence>
<dbReference type="Pfam" id="PF00072">
    <property type="entry name" value="Response_reg"/>
    <property type="match status" value="1"/>
</dbReference>
<keyword evidence="1 2" id="KW-0597">Phosphoprotein</keyword>
<dbReference type="Pfam" id="PF02518">
    <property type="entry name" value="HATPase_c"/>
    <property type="match status" value="1"/>
</dbReference>
<dbReference type="InterPro" id="IPR001789">
    <property type="entry name" value="Sig_transdc_resp-reg_receiver"/>
</dbReference>
<dbReference type="InterPro" id="IPR011006">
    <property type="entry name" value="CheY-like_superfamily"/>
</dbReference>
<feature type="modified residue" description="4-aspartylphosphate" evidence="2">
    <location>
        <position position="1132"/>
    </location>
</feature>
<feature type="region of interest" description="Disordered" evidence="3">
    <location>
        <begin position="344"/>
        <end position="378"/>
    </location>
</feature>
<dbReference type="Pfam" id="PF00512">
    <property type="entry name" value="HisKA"/>
    <property type="match status" value="1"/>
</dbReference>
<feature type="region of interest" description="Disordered" evidence="3">
    <location>
        <begin position="405"/>
        <end position="440"/>
    </location>
</feature>
<gene>
    <name evidence="6" type="ORF">BDV23DRAFT_179069</name>
</gene>
<dbReference type="Gene3D" id="1.10.287.130">
    <property type="match status" value="1"/>
</dbReference>
<dbReference type="InterPro" id="IPR005467">
    <property type="entry name" value="His_kinase_dom"/>
</dbReference>
<dbReference type="Proteomes" id="UP000326877">
    <property type="component" value="Unassembled WGS sequence"/>
</dbReference>
<dbReference type="InterPro" id="IPR003594">
    <property type="entry name" value="HATPase_dom"/>
</dbReference>
<dbReference type="InterPro" id="IPR036097">
    <property type="entry name" value="HisK_dim/P_sf"/>
</dbReference>
<dbReference type="FunFam" id="1.10.287.130:FF:000023">
    <property type="entry name" value="Sensor histidine kinase/response regulator, putative"/>
    <property type="match status" value="1"/>
</dbReference>
<dbReference type="SUPFAM" id="SSF55781">
    <property type="entry name" value="GAF domain-like"/>
    <property type="match status" value="1"/>
</dbReference>